<gene>
    <name evidence="1" type="ORF">DL762_000949</name>
</gene>
<sequence length="114" mass="12689">MDLMGEFESMVQIAVAVPGQHDEPDYDSVKRWRGLLGYSYSQPRRRSKNAGSTFPGPPYQIHTGTWSNVHAGPAEVPEEFRGADDADETAVFRKADATAKNNIIGYLARIDSRF</sequence>
<name>A0ABY0HHS1_9PEZI</name>
<comment type="caution">
    <text evidence="1">The sequence shown here is derived from an EMBL/GenBank/DDBJ whole genome shotgun (WGS) entry which is preliminary data.</text>
</comment>
<dbReference type="Proteomes" id="UP000294003">
    <property type="component" value="Unassembled WGS sequence"/>
</dbReference>
<evidence type="ECO:0000313" key="1">
    <source>
        <dbReference type="EMBL" id="RYO93744.1"/>
    </source>
</evidence>
<proteinExistence type="predicted"/>
<keyword evidence="2" id="KW-1185">Reference proteome</keyword>
<dbReference type="EMBL" id="QJNS01000016">
    <property type="protein sequence ID" value="RYO93744.1"/>
    <property type="molecule type" value="Genomic_DNA"/>
</dbReference>
<organism evidence="1 2">
    <name type="scientific">Monosporascus cannonballus</name>
    <dbReference type="NCBI Taxonomy" id="155416"/>
    <lineage>
        <taxon>Eukaryota</taxon>
        <taxon>Fungi</taxon>
        <taxon>Dikarya</taxon>
        <taxon>Ascomycota</taxon>
        <taxon>Pezizomycotina</taxon>
        <taxon>Sordariomycetes</taxon>
        <taxon>Xylariomycetidae</taxon>
        <taxon>Xylariales</taxon>
        <taxon>Xylariales incertae sedis</taxon>
        <taxon>Monosporascus</taxon>
    </lineage>
</organism>
<protein>
    <submittedName>
        <fullName evidence="1">Uncharacterized protein</fullName>
    </submittedName>
</protein>
<evidence type="ECO:0000313" key="2">
    <source>
        <dbReference type="Proteomes" id="UP000294003"/>
    </source>
</evidence>
<accession>A0ABY0HHS1</accession>
<reference evidence="1 2" key="1">
    <citation type="submission" date="2018-06" db="EMBL/GenBank/DDBJ databases">
        <title>Complete Genomes of Monosporascus.</title>
        <authorList>
            <person name="Robinson A.J."/>
            <person name="Natvig D.O."/>
        </authorList>
    </citation>
    <scope>NUCLEOTIDE SEQUENCE [LARGE SCALE GENOMIC DNA]</scope>
    <source>
        <strain evidence="1 2">CBS 609.92</strain>
    </source>
</reference>